<keyword evidence="1" id="KW-0472">Membrane</keyword>
<dbReference type="AlphaFoldDB" id="A0A482XRM5"/>
<keyword evidence="1" id="KW-1133">Transmembrane helix</keyword>
<dbReference type="InterPro" id="IPR012464">
    <property type="entry name" value="DUF1676"/>
</dbReference>
<dbReference type="GO" id="GO:0016020">
    <property type="term" value="C:membrane"/>
    <property type="evidence" value="ECO:0007669"/>
    <property type="project" value="TreeGrafter"/>
</dbReference>
<sequence>MFHGCKPTLTIPVEQSANILYKTDCLSSKSFSQQGTSLSFRMRQIHHFLIFLTILSTVSCALKEDTLEIDHINSSNRIGDVPKKETIWNSCSNTYSKKCLKESISKILARFNKNNHLELFPGVSLAWSPVKAELTKPLYNKTSSLENALVRKISKYLSSISLKIQLIDANALSNSKSFSDIFGLDTAEGGRKRKDNGAIWAMAMVMGGSMLSMALAGVAAAAAKALTMSIVAAALSALAALKGGDKSTTYEVISRPVVSHAHTYSSEVQHEHAGHGHGHYKRSIDQANIPQNMMFRNYMDSR</sequence>
<dbReference type="PANTHER" id="PTHR21879">
    <property type="entry name" value="FI03362P-RELATED-RELATED"/>
    <property type="match status" value="1"/>
</dbReference>
<protein>
    <recommendedName>
        <fullName evidence="4">Osiris 16</fullName>
    </recommendedName>
</protein>
<organism evidence="2 3">
    <name type="scientific">Laodelphax striatellus</name>
    <name type="common">Small brown planthopper</name>
    <name type="synonym">Delphax striatella</name>
    <dbReference type="NCBI Taxonomy" id="195883"/>
    <lineage>
        <taxon>Eukaryota</taxon>
        <taxon>Metazoa</taxon>
        <taxon>Ecdysozoa</taxon>
        <taxon>Arthropoda</taxon>
        <taxon>Hexapoda</taxon>
        <taxon>Insecta</taxon>
        <taxon>Pterygota</taxon>
        <taxon>Neoptera</taxon>
        <taxon>Paraneoptera</taxon>
        <taxon>Hemiptera</taxon>
        <taxon>Auchenorrhyncha</taxon>
        <taxon>Fulgoroidea</taxon>
        <taxon>Delphacidae</taxon>
        <taxon>Criomorphinae</taxon>
        <taxon>Laodelphax</taxon>
    </lineage>
</organism>
<evidence type="ECO:0000313" key="3">
    <source>
        <dbReference type="Proteomes" id="UP000291343"/>
    </source>
</evidence>
<evidence type="ECO:0000313" key="2">
    <source>
        <dbReference type="EMBL" id="RZF48334.1"/>
    </source>
</evidence>
<dbReference type="Pfam" id="PF07898">
    <property type="entry name" value="DUF1676"/>
    <property type="match status" value="1"/>
</dbReference>
<dbReference type="Proteomes" id="UP000291343">
    <property type="component" value="Unassembled WGS sequence"/>
</dbReference>
<keyword evidence="1" id="KW-0812">Transmembrane</keyword>
<proteinExistence type="predicted"/>
<dbReference type="InParanoid" id="A0A482XRM5"/>
<comment type="caution">
    <text evidence="2">The sequence shown here is derived from an EMBL/GenBank/DDBJ whole genome shotgun (WGS) entry which is preliminary data.</text>
</comment>
<dbReference type="OrthoDB" id="6627399at2759"/>
<accession>A0A482XRM5</accession>
<reference evidence="2 3" key="1">
    <citation type="journal article" date="2017" name="Gigascience">
        <title>Genome sequence of the small brown planthopper, Laodelphax striatellus.</title>
        <authorList>
            <person name="Zhu J."/>
            <person name="Jiang F."/>
            <person name="Wang X."/>
            <person name="Yang P."/>
            <person name="Bao Y."/>
            <person name="Zhao W."/>
            <person name="Wang W."/>
            <person name="Lu H."/>
            <person name="Wang Q."/>
            <person name="Cui N."/>
            <person name="Li J."/>
            <person name="Chen X."/>
            <person name="Luo L."/>
            <person name="Yu J."/>
            <person name="Kang L."/>
            <person name="Cui F."/>
        </authorList>
    </citation>
    <scope>NUCLEOTIDE SEQUENCE [LARGE SCALE GENOMIC DNA]</scope>
    <source>
        <strain evidence="2">Lst14</strain>
    </source>
</reference>
<dbReference type="PANTHER" id="PTHR21879:SF9">
    <property type="entry name" value="OSIRIS 16"/>
    <property type="match status" value="1"/>
</dbReference>
<gene>
    <name evidence="2" type="ORF">LSTR_LSTR010297</name>
</gene>
<name>A0A482XRM5_LAOST</name>
<dbReference type="EMBL" id="QKKF02002576">
    <property type="protein sequence ID" value="RZF48334.1"/>
    <property type="molecule type" value="Genomic_DNA"/>
</dbReference>
<feature type="transmembrane region" description="Helical" evidence="1">
    <location>
        <begin position="198"/>
        <end position="219"/>
    </location>
</feature>
<evidence type="ECO:0008006" key="4">
    <source>
        <dbReference type="Google" id="ProtNLM"/>
    </source>
</evidence>
<keyword evidence="3" id="KW-1185">Reference proteome</keyword>
<evidence type="ECO:0000256" key="1">
    <source>
        <dbReference type="SAM" id="Phobius"/>
    </source>
</evidence>